<dbReference type="InterPro" id="IPR000847">
    <property type="entry name" value="LysR_HTH_N"/>
</dbReference>
<feature type="domain" description="HTH lysR-type" evidence="5">
    <location>
        <begin position="1"/>
        <end position="58"/>
    </location>
</feature>
<dbReference type="Proteomes" id="UP000298017">
    <property type="component" value="Unassembled WGS sequence"/>
</dbReference>
<evidence type="ECO:0000313" key="6">
    <source>
        <dbReference type="EMBL" id="TFI00724.1"/>
    </source>
</evidence>
<keyword evidence="4" id="KW-0804">Transcription</keyword>
<dbReference type="Gene3D" id="3.40.190.10">
    <property type="entry name" value="Periplasmic binding protein-like II"/>
    <property type="match status" value="2"/>
</dbReference>
<dbReference type="SUPFAM" id="SSF53850">
    <property type="entry name" value="Periplasmic binding protein-like II"/>
    <property type="match status" value="1"/>
</dbReference>
<evidence type="ECO:0000256" key="1">
    <source>
        <dbReference type="ARBA" id="ARBA00009437"/>
    </source>
</evidence>
<dbReference type="InterPro" id="IPR036390">
    <property type="entry name" value="WH_DNA-bd_sf"/>
</dbReference>
<dbReference type="SUPFAM" id="SSF46785">
    <property type="entry name" value="Winged helix' DNA-binding domain"/>
    <property type="match status" value="1"/>
</dbReference>
<gene>
    <name evidence="6" type="ORF">E4P33_08655</name>
</gene>
<dbReference type="Pfam" id="PF03466">
    <property type="entry name" value="LysR_substrate"/>
    <property type="match status" value="1"/>
</dbReference>
<dbReference type="InterPro" id="IPR005119">
    <property type="entry name" value="LysR_subst-bd"/>
</dbReference>
<dbReference type="PROSITE" id="PS50931">
    <property type="entry name" value="HTH_LYSR"/>
    <property type="match status" value="1"/>
</dbReference>
<dbReference type="CDD" id="cd08414">
    <property type="entry name" value="PBP2_LTTR_aromatics_like"/>
    <property type="match status" value="1"/>
</dbReference>
<name>A0AAX2SAQ1_KOCRH</name>
<dbReference type="Pfam" id="PF00126">
    <property type="entry name" value="HTH_1"/>
    <property type="match status" value="1"/>
</dbReference>
<keyword evidence="3" id="KW-0238">DNA-binding</keyword>
<comment type="caution">
    <text evidence="6">The sequence shown here is derived from an EMBL/GenBank/DDBJ whole genome shotgun (WGS) entry which is preliminary data.</text>
</comment>
<protein>
    <submittedName>
        <fullName evidence="6">LysR family transcriptional regulator</fullName>
    </submittedName>
</protein>
<keyword evidence="2" id="KW-0805">Transcription regulation</keyword>
<accession>A0AAX2SAQ1</accession>
<reference evidence="6 7" key="1">
    <citation type="submission" date="2019-03" db="EMBL/GenBank/DDBJ databases">
        <title>Genome Sequencing and Assembly of Various Microbes Isolated from Alder Root Nodule.</title>
        <authorList>
            <person name="Swanson E."/>
            <person name="Sevigny J.L."/>
            <person name="Pesce C."/>
            <person name="Davis I."/>
            <person name="Kleiner V."/>
            <person name="Tisa L."/>
        </authorList>
    </citation>
    <scope>NUCLEOTIDE SEQUENCE [LARGE SCALE GENOMIC DNA]</scope>
    <source>
        <strain evidence="6 7">4R-31</strain>
    </source>
</reference>
<dbReference type="FunFam" id="1.10.10.10:FF:000001">
    <property type="entry name" value="LysR family transcriptional regulator"/>
    <property type="match status" value="1"/>
</dbReference>
<dbReference type="Gene3D" id="1.10.10.10">
    <property type="entry name" value="Winged helix-like DNA-binding domain superfamily/Winged helix DNA-binding domain"/>
    <property type="match status" value="1"/>
</dbReference>
<sequence>MEIRQLTCFVAVAEERHFGRAAERLHMAQPALSLLIRQLEENLGARLLDRTTRRVDLTPAGQELLDRGRRVLHDLELLEADVRREGDASTGVLRLGFAGAAAYDVVPELARAVRAGLPGVTLSLRGELPSPALESGLRDGSLDAALLHPPVASPGIRHRVVGREPLVVALPVDAPLTARPSVGVGALEGLPVVAHPPGSPLHRAAQELFLAAGLPLRIGQVAQDTASMLSLVAAGGGVALVPASVRALQLREVVYAELEGSPQIDLALAWRDEDRSARLRAFLDVALGWVDSAGATGTSPAAR</sequence>
<organism evidence="6 7">
    <name type="scientific">Kocuria rhizophila</name>
    <dbReference type="NCBI Taxonomy" id="72000"/>
    <lineage>
        <taxon>Bacteria</taxon>
        <taxon>Bacillati</taxon>
        <taxon>Actinomycetota</taxon>
        <taxon>Actinomycetes</taxon>
        <taxon>Micrococcales</taxon>
        <taxon>Micrococcaceae</taxon>
        <taxon>Kocuria</taxon>
    </lineage>
</organism>
<dbReference type="GO" id="GO:0003700">
    <property type="term" value="F:DNA-binding transcription factor activity"/>
    <property type="evidence" value="ECO:0007669"/>
    <property type="project" value="InterPro"/>
</dbReference>
<keyword evidence="7" id="KW-1185">Reference proteome</keyword>
<dbReference type="PRINTS" id="PR00039">
    <property type="entry name" value="HTHLYSR"/>
</dbReference>
<dbReference type="AlphaFoldDB" id="A0AAX2SAQ1"/>
<dbReference type="RefSeq" id="WP_135010731.1">
    <property type="nucleotide sequence ID" value="NZ_CP108802.1"/>
</dbReference>
<evidence type="ECO:0000256" key="2">
    <source>
        <dbReference type="ARBA" id="ARBA00023015"/>
    </source>
</evidence>
<dbReference type="InterPro" id="IPR036388">
    <property type="entry name" value="WH-like_DNA-bd_sf"/>
</dbReference>
<evidence type="ECO:0000259" key="5">
    <source>
        <dbReference type="PROSITE" id="PS50931"/>
    </source>
</evidence>
<dbReference type="GO" id="GO:0032993">
    <property type="term" value="C:protein-DNA complex"/>
    <property type="evidence" value="ECO:0007669"/>
    <property type="project" value="TreeGrafter"/>
</dbReference>
<dbReference type="PANTHER" id="PTHR30346">
    <property type="entry name" value="TRANSCRIPTIONAL DUAL REGULATOR HCAR-RELATED"/>
    <property type="match status" value="1"/>
</dbReference>
<evidence type="ECO:0000256" key="4">
    <source>
        <dbReference type="ARBA" id="ARBA00023163"/>
    </source>
</evidence>
<comment type="similarity">
    <text evidence="1">Belongs to the LysR transcriptional regulatory family.</text>
</comment>
<evidence type="ECO:0000313" key="7">
    <source>
        <dbReference type="Proteomes" id="UP000298017"/>
    </source>
</evidence>
<dbReference type="PANTHER" id="PTHR30346:SF28">
    <property type="entry name" value="HTH-TYPE TRANSCRIPTIONAL REGULATOR CYNR"/>
    <property type="match status" value="1"/>
</dbReference>
<dbReference type="EMBL" id="SPNK01000008">
    <property type="protein sequence ID" value="TFI00724.1"/>
    <property type="molecule type" value="Genomic_DNA"/>
</dbReference>
<evidence type="ECO:0000256" key="3">
    <source>
        <dbReference type="ARBA" id="ARBA00023125"/>
    </source>
</evidence>
<dbReference type="GO" id="GO:0003677">
    <property type="term" value="F:DNA binding"/>
    <property type="evidence" value="ECO:0007669"/>
    <property type="project" value="UniProtKB-KW"/>
</dbReference>
<proteinExistence type="inferred from homology"/>